<keyword evidence="5 7" id="KW-0573">Peptidoglycan synthesis</keyword>
<dbReference type="SUPFAM" id="SSF141523">
    <property type="entry name" value="L,D-transpeptidase catalytic domain-like"/>
    <property type="match status" value="1"/>
</dbReference>
<accession>A0A8J7FCN0</accession>
<dbReference type="CDD" id="cd16913">
    <property type="entry name" value="YkuD_like"/>
    <property type="match status" value="1"/>
</dbReference>
<evidence type="ECO:0000256" key="6">
    <source>
        <dbReference type="ARBA" id="ARBA00023316"/>
    </source>
</evidence>
<keyword evidence="4 7" id="KW-0133">Cell shape</keyword>
<feature type="domain" description="L,D-TPase catalytic" evidence="9">
    <location>
        <begin position="179"/>
        <end position="359"/>
    </location>
</feature>
<comment type="similarity">
    <text evidence="2">Belongs to the YkuD family.</text>
</comment>
<dbReference type="InterPro" id="IPR005490">
    <property type="entry name" value="LD_TPept_cat_dom"/>
</dbReference>
<dbReference type="InterPro" id="IPR036365">
    <property type="entry name" value="PGBD-like_sf"/>
</dbReference>
<feature type="active site" description="Proton donor/acceptor" evidence="7">
    <location>
        <position position="315"/>
    </location>
</feature>
<evidence type="ECO:0000259" key="9">
    <source>
        <dbReference type="PROSITE" id="PS52029"/>
    </source>
</evidence>
<reference evidence="10" key="1">
    <citation type="submission" date="2020-10" db="EMBL/GenBank/DDBJ databases">
        <title>Bacterium isolated from coastal waters sediment.</title>
        <authorList>
            <person name="Chen R.-J."/>
            <person name="Lu D.-C."/>
            <person name="Zhu K.-L."/>
            <person name="Du Z.-J."/>
        </authorList>
    </citation>
    <scope>NUCLEOTIDE SEQUENCE</scope>
    <source>
        <strain evidence="10">N1Y112</strain>
    </source>
</reference>
<organism evidence="10 11">
    <name type="scientific">Pontibacterium sinense</name>
    <dbReference type="NCBI Taxonomy" id="2781979"/>
    <lineage>
        <taxon>Bacteria</taxon>
        <taxon>Pseudomonadati</taxon>
        <taxon>Pseudomonadota</taxon>
        <taxon>Gammaproteobacteria</taxon>
        <taxon>Oceanospirillales</taxon>
        <taxon>Oceanospirillaceae</taxon>
        <taxon>Pontibacterium</taxon>
    </lineage>
</organism>
<dbReference type="InterPro" id="IPR052905">
    <property type="entry name" value="LD-transpeptidase_YkuD-like"/>
</dbReference>
<evidence type="ECO:0000256" key="7">
    <source>
        <dbReference type="PROSITE-ProRule" id="PRU01373"/>
    </source>
</evidence>
<evidence type="ECO:0000256" key="8">
    <source>
        <dbReference type="SAM" id="SignalP"/>
    </source>
</evidence>
<feature type="signal peptide" evidence="8">
    <location>
        <begin position="1"/>
        <end position="21"/>
    </location>
</feature>
<evidence type="ECO:0000256" key="3">
    <source>
        <dbReference type="ARBA" id="ARBA00022679"/>
    </source>
</evidence>
<feature type="chain" id="PRO_5035293661" evidence="8">
    <location>
        <begin position="22"/>
        <end position="427"/>
    </location>
</feature>
<keyword evidence="6 7" id="KW-0961">Cell wall biogenesis/degradation</keyword>
<dbReference type="Proteomes" id="UP000640333">
    <property type="component" value="Unassembled WGS sequence"/>
</dbReference>
<dbReference type="EMBL" id="JADEYS010000016">
    <property type="protein sequence ID" value="MBE9398597.1"/>
    <property type="molecule type" value="Genomic_DNA"/>
</dbReference>
<dbReference type="GO" id="GO:0009252">
    <property type="term" value="P:peptidoglycan biosynthetic process"/>
    <property type="evidence" value="ECO:0007669"/>
    <property type="project" value="UniProtKB-UniPathway"/>
</dbReference>
<dbReference type="InterPro" id="IPR002477">
    <property type="entry name" value="Peptidoglycan-bd-like"/>
</dbReference>
<dbReference type="PANTHER" id="PTHR41533">
    <property type="entry name" value="L,D-TRANSPEPTIDASE HI_1667-RELATED"/>
    <property type="match status" value="1"/>
</dbReference>
<comment type="pathway">
    <text evidence="1 7">Cell wall biogenesis; peptidoglycan biosynthesis.</text>
</comment>
<gene>
    <name evidence="10" type="ORF">IOQ59_15170</name>
</gene>
<dbReference type="InterPro" id="IPR036366">
    <property type="entry name" value="PGBDSf"/>
</dbReference>
<sequence length="427" mass="49552">MKIAYLPASFVLLFWATTGHGIDVFCGSNERTALCETQSQTADWSGIIDNQTHSSVQFHTMDAAIQHYRRLAQNGRWETLTGRFLLREGKRHAQVEQIRERLRALGDYSYDHPLSNKQYFDSRLSSAVGAFQRRHGLKVDGIVGPNTRKALNISPRKRWQQLLVNRQREQVDQVAQQRDYIEINIPDYQLRYYRDDQLIVEMRVIVGRKERPTPVMNSTLKALEFNPDWNVPRRIAFEDILPTLQEREKFDRLGVKLVKGWHHQPNVVAVEELDMSHFYRGALSEQYRFWQPPGNTNPLGQLKFIFPNDFSIYMHGTPGKHLFDEPRRTFSSGCIRIEDPRLLAQLILEKSEAQPLSYLDTQLETEAASISDLPGDVEIFTRYRTAWVDRDSGVLQFRTDIYRRDPNELAQLSAAQPSTDEDDTLTN</sequence>
<name>A0A8J7FCN0_9GAMM</name>
<dbReference type="AlphaFoldDB" id="A0A8J7FCN0"/>
<evidence type="ECO:0000256" key="5">
    <source>
        <dbReference type="ARBA" id="ARBA00022984"/>
    </source>
</evidence>
<dbReference type="UniPathway" id="UPA00219"/>
<protein>
    <submittedName>
        <fullName evidence="10">L,D-transpeptidase family protein</fullName>
    </submittedName>
</protein>
<dbReference type="InterPro" id="IPR038063">
    <property type="entry name" value="Transpep_catalytic_dom"/>
</dbReference>
<keyword evidence="8" id="KW-0732">Signal</keyword>
<dbReference type="Pfam" id="PF01471">
    <property type="entry name" value="PG_binding_1"/>
    <property type="match status" value="1"/>
</dbReference>
<comment type="caution">
    <text evidence="10">The sequence shown here is derived from an EMBL/GenBank/DDBJ whole genome shotgun (WGS) entry which is preliminary data.</text>
</comment>
<dbReference type="PANTHER" id="PTHR41533:SF2">
    <property type="entry name" value="BLR7131 PROTEIN"/>
    <property type="match status" value="1"/>
</dbReference>
<evidence type="ECO:0000256" key="2">
    <source>
        <dbReference type="ARBA" id="ARBA00005992"/>
    </source>
</evidence>
<evidence type="ECO:0000256" key="1">
    <source>
        <dbReference type="ARBA" id="ARBA00004752"/>
    </source>
</evidence>
<dbReference type="PROSITE" id="PS52029">
    <property type="entry name" value="LD_TPASE"/>
    <property type="match status" value="1"/>
</dbReference>
<dbReference type="RefSeq" id="WP_193954236.1">
    <property type="nucleotide sequence ID" value="NZ_JADEYS010000016.1"/>
</dbReference>
<feature type="active site" description="Nucleophile" evidence="7">
    <location>
        <position position="334"/>
    </location>
</feature>
<evidence type="ECO:0000313" key="11">
    <source>
        <dbReference type="Proteomes" id="UP000640333"/>
    </source>
</evidence>
<keyword evidence="11" id="KW-1185">Reference proteome</keyword>
<dbReference type="SUPFAM" id="SSF47090">
    <property type="entry name" value="PGBD-like"/>
    <property type="match status" value="1"/>
</dbReference>
<evidence type="ECO:0000256" key="4">
    <source>
        <dbReference type="ARBA" id="ARBA00022960"/>
    </source>
</evidence>
<evidence type="ECO:0000313" key="10">
    <source>
        <dbReference type="EMBL" id="MBE9398597.1"/>
    </source>
</evidence>
<dbReference type="Pfam" id="PF03734">
    <property type="entry name" value="YkuD"/>
    <property type="match status" value="1"/>
</dbReference>
<dbReference type="GO" id="GO:0071555">
    <property type="term" value="P:cell wall organization"/>
    <property type="evidence" value="ECO:0007669"/>
    <property type="project" value="UniProtKB-UniRule"/>
</dbReference>
<keyword evidence="3" id="KW-0808">Transferase</keyword>
<proteinExistence type="inferred from homology"/>
<dbReference type="Gene3D" id="1.10.101.10">
    <property type="entry name" value="PGBD-like superfamily/PGBD"/>
    <property type="match status" value="1"/>
</dbReference>
<dbReference type="GO" id="GO:0016740">
    <property type="term" value="F:transferase activity"/>
    <property type="evidence" value="ECO:0007669"/>
    <property type="project" value="UniProtKB-KW"/>
</dbReference>
<dbReference type="GO" id="GO:0008360">
    <property type="term" value="P:regulation of cell shape"/>
    <property type="evidence" value="ECO:0007669"/>
    <property type="project" value="UniProtKB-UniRule"/>
</dbReference>
<dbReference type="GO" id="GO:0004180">
    <property type="term" value="F:carboxypeptidase activity"/>
    <property type="evidence" value="ECO:0007669"/>
    <property type="project" value="UniProtKB-ARBA"/>
</dbReference>
<dbReference type="Gene3D" id="2.40.440.10">
    <property type="entry name" value="L,D-transpeptidase catalytic domain-like"/>
    <property type="match status" value="1"/>
</dbReference>